<proteinExistence type="predicted"/>
<reference evidence="3" key="1">
    <citation type="journal article" date="2018" name="Nat. Microbiol.">
        <title>Leveraging single-cell genomics to expand the fungal tree of life.</title>
        <authorList>
            <person name="Ahrendt S.R."/>
            <person name="Quandt C.A."/>
            <person name="Ciobanu D."/>
            <person name="Clum A."/>
            <person name="Salamov A."/>
            <person name="Andreopoulos B."/>
            <person name="Cheng J.F."/>
            <person name="Woyke T."/>
            <person name="Pelin A."/>
            <person name="Henrissat B."/>
            <person name="Reynolds N.K."/>
            <person name="Benny G.L."/>
            <person name="Smith M.E."/>
            <person name="James T.Y."/>
            <person name="Grigoriev I.V."/>
        </authorList>
    </citation>
    <scope>NUCLEOTIDE SEQUENCE [LARGE SCALE GENOMIC DNA]</scope>
</reference>
<feature type="region of interest" description="Disordered" evidence="1">
    <location>
        <begin position="1"/>
        <end position="31"/>
    </location>
</feature>
<dbReference type="Proteomes" id="UP000269721">
    <property type="component" value="Unassembled WGS sequence"/>
</dbReference>
<evidence type="ECO:0000313" key="2">
    <source>
        <dbReference type="EMBL" id="RKO83804.1"/>
    </source>
</evidence>
<dbReference type="AlphaFoldDB" id="A0A4P9VVU9"/>
<organism evidence="2 3">
    <name type="scientific">Blyttiomyces helicus</name>
    <dbReference type="NCBI Taxonomy" id="388810"/>
    <lineage>
        <taxon>Eukaryota</taxon>
        <taxon>Fungi</taxon>
        <taxon>Fungi incertae sedis</taxon>
        <taxon>Chytridiomycota</taxon>
        <taxon>Chytridiomycota incertae sedis</taxon>
        <taxon>Chytridiomycetes</taxon>
        <taxon>Chytridiomycetes incertae sedis</taxon>
        <taxon>Blyttiomyces</taxon>
    </lineage>
</organism>
<evidence type="ECO:0000313" key="3">
    <source>
        <dbReference type="Proteomes" id="UP000269721"/>
    </source>
</evidence>
<gene>
    <name evidence="2" type="ORF">BDK51DRAFT_49657</name>
</gene>
<accession>A0A4P9VVU9</accession>
<keyword evidence="3" id="KW-1185">Reference proteome</keyword>
<sequence length="226" mass="25120">MPTASRSGSASINLWTTSSETSAPPKSTIASLGADTASASAMEIRTLGVVHGKREPAQSAPMTSQILYDRCVAAAVAHLKAEEFERLVLSEGVDSVFVDYIPGNVELVEEWVSGKQRGEESGEVPYELWELDRSERGGMEEDLRDVRPDELERQVLEVGRAGCRLYLGIERAVYMPLLERRADRPVDVHQEAKAGDASHELYSVLRLPEPRRGSAYRHREEVKRDK</sequence>
<dbReference type="EMBL" id="ML000816">
    <property type="protein sequence ID" value="RKO83804.1"/>
    <property type="molecule type" value="Genomic_DNA"/>
</dbReference>
<evidence type="ECO:0000256" key="1">
    <source>
        <dbReference type="SAM" id="MobiDB-lite"/>
    </source>
</evidence>
<name>A0A4P9VVU9_9FUNG</name>
<feature type="compositionally biased region" description="Polar residues" evidence="1">
    <location>
        <begin position="1"/>
        <end position="30"/>
    </location>
</feature>
<protein>
    <submittedName>
        <fullName evidence="2">Uncharacterized protein</fullName>
    </submittedName>
</protein>